<evidence type="ECO:0000256" key="4">
    <source>
        <dbReference type="ARBA" id="ARBA00022723"/>
    </source>
</evidence>
<dbReference type="InterPro" id="IPR002716">
    <property type="entry name" value="PIN_dom"/>
</dbReference>
<dbReference type="Proteomes" id="UP001303211">
    <property type="component" value="Chromosome"/>
</dbReference>
<keyword evidence="8" id="KW-0800">Toxin</keyword>
<evidence type="ECO:0000256" key="6">
    <source>
        <dbReference type="ARBA" id="ARBA00022842"/>
    </source>
</evidence>
<feature type="binding site" evidence="8">
    <location>
        <position position="7"/>
    </location>
    <ligand>
        <name>Mg(2+)</name>
        <dbReference type="ChEBI" id="CHEBI:18420"/>
    </ligand>
</feature>
<dbReference type="EC" id="3.1.-.-" evidence="8"/>
<accession>A0ABZ0J8G6</accession>
<evidence type="ECO:0000256" key="5">
    <source>
        <dbReference type="ARBA" id="ARBA00022801"/>
    </source>
</evidence>
<keyword evidence="3 8" id="KW-0540">Nuclease</keyword>
<comment type="similarity">
    <text evidence="7 8">Belongs to the PINc/VapC protein family.</text>
</comment>
<keyword evidence="6 8" id="KW-0460">Magnesium</keyword>
<keyword evidence="5 8" id="KW-0378">Hydrolase</keyword>
<dbReference type="CDD" id="cd18746">
    <property type="entry name" value="PIN_VapC4-5_FitB-like"/>
    <property type="match status" value="1"/>
</dbReference>
<feature type="domain" description="PIN" evidence="9">
    <location>
        <begin position="4"/>
        <end position="125"/>
    </location>
</feature>
<evidence type="ECO:0000256" key="8">
    <source>
        <dbReference type="HAMAP-Rule" id="MF_00265"/>
    </source>
</evidence>
<feature type="binding site" evidence="8">
    <location>
        <position position="106"/>
    </location>
    <ligand>
        <name>Mg(2+)</name>
        <dbReference type="ChEBI" id="CHEBI:18420"/>
    </ligand>
</feature>
<dbReference type="Gene3D" id="3.40.50.1010">
    <property type="entry name" value="5'-nuclease"/>
    <property type="match status" value="1"/>
</dbReference>
<evidence type="ECO:0000313" key="10">
    <source>
        <dbReference type="EMBL" id="WOO33412.1"/>
    </source>
</evidence>
<dbReference type="HAMAP" id="MF_00265">
    <property type="entry name" value="VapC_Nob1"/>
    <property type="match status" value="1"/>
</dbReference>
<sequence>MKGYLLDTNILSELRRPRPEARVVDFVSAQPLESLFVSAVTFAEIRFGIELVAEVHKRAALHDWLQQQLRPMFESRVLPVSEDVMFKWRLLVETGRKAGRTFPQPDLIIAATALHHGLTVVTRDVGGFDGTDVPLLNPWQQPA</sequence>
<organism evidence="10 11">
    <name type="scientific">Diaphorobacter limosus</name>
    <dbReference type="NCBI Taxonomy" id="3036128"/>
    <lineage>
        <taxon>Bacteria</taxon>
        <taxon>Pseudomonadati</taxon>
        <taxon>Pseudomonadota</taxon>
        <taxon>Betaproteobacteria</taxon>
        <taxon>Burkholderiales</taxon>
        <taxon>Comamonadaceae</taxon>
        <taxon>Diaphorobacter</taxon>
    </lineage>
</organism>
<dbReference type="SUPFAM" id="SSF88723">
    <property type="entry name" value="PIN domain-like"/>
    <property type="match status" value="1"/>
</dbReference>
<evidence type="ECO:0000256" key="1">
    <source>
        <dbReference type="ARBA" id="ARBA00001946"/>
    </source>
</evidence>
<dbReference type="PANTHER" id="PTHR33653:SF1">
    <property type="entry name" value="RIBONUCLEASE VAPC2"/>
    <property type="match status" value="1"/>
</dbReference>
<dbReference type="PANTHER" id="PTHR33653">
    <property type="entry name" value="RIBONUCLEASE VAPC2"/>
    <property type="match status" value="1"/>
</dbReference>
<keyword evidence="2 8" id="KW-1277">Toxin-antitoxin system</keyword>
<reference evidence="10 11" key="1">
    <citation type="submission" date="2023-03" db="EMBL/GenBank/DDBJ databases">
        <title>Diaphorobacter basophil sp. nov., isolated from a sewage-treatment plant.</title>
        <authorList>
            <person name="Yang K."/>
        </authorList>
    </citation>
    <scope>NUCLEOTIDE SEQUENCE [LARGE SCALE GENOMIC DNA]</scope>
    <source>
        <strain evidence="10 11">Y-1</strain>
    </source>
</reference>
<comment type="function">
    <text evidence="8">Toxic component of a toxin-antitoxin (TA) system. An RNase.</text>
</comment>
<evidence type="ECO:0000259" key="9">
    <source>
        <dbReference type="Pfam" id="PF01850"/>
    </source>
</evidence>
<dbReference type="InterPro" id="IPR022907">
    <property type="entry name" value="VapC_family"/>
</dbReference>
<dbReference type="EMBL" id="CP136921">
    <property type="protein sequence ID" value="WOO33412.1"/>
    <property type="molecule type" value="Genomic_DNA"/>
</dbReference>
<proteinExistence type="inferred from homology"/>
<evidence type="ECO:0000313" key="11">
    <source>
        <dbReference type="Proteomes" id="UP001303211"/>
    </source>
</evidence>
<comment type="cofactor">
    <cofactor evidence="1 8">
        <name>Mg(2+)</name>
        <dbReference type="ChEBI" id="CHEBI:18420"/>
    </cofactor>
</comment>
<evidence type="ECO:0000256" key="7">
    <source>
        <dbReference type="ARBA" id="ARBA00038093"/>
    </source>
</evidence>
<dbReference type="RefSeq" id="WP_317702779.1">
    <property type="nucleotide sequence ID" value="NZ_CP136921.1"/>
</dbReference>
<name>A0ABZ0J8G6_9BURK</name>
<keyword evidence="11" id="KW-1185">Reference proteome</keyword>
<dbReference type="InterPro" id="IPR029060">
    <property type="entry name" value="PIN-like_dom_sf"/>
</dbReference>
<dbReference type="Pfam" id="PF01850">
    <property type="entry name" value="PIN"/>
    <property type="match status" value="1"/>
</dbReference>
<protein>
    <recommendedName>
        <fullName evidence="8">Ribonuclease VapC</fullName>
        <shortName evidence="8">RNase VapC</shortName>
        <ecNumber evidence="8">3.1.-.-</ecNumber>
    </recommendedName>
    <alternativeName>
        <fullName evidence="8">Toxin VapC</fullName>
    </alternativeName>
</protein>
<gene>
    <name evidence="8" type="primary">vapC</name>
    <name evidence="10" type="ORF">P4826_04855</name>
</gene>
<dbReference type="InterPro" id="IPR050556">
    <property type="entry name" value="Type_II_TA_system_RNase"/>
</dbReference>
<keyword evidence="4 8" id="KW-0479">Metal-binding</keyword>
<evidence type="ECO:0000256" key="3">
    <source>
        <dbReference type="ARBA" id="ARBA00022722"/>
    </source>
</evidence>
<evidence type="ECO:0000256" key="2">
    <source>
        <dbReference type="ARBA" id="ARBA00022649"/>
    </source>
</evidence>